<evidence type="ECO:0000313" key="7">
    <source>
        <dbReference type="Proteomes" id="UP001174694"/>
    </source>
</evidence>
<name>A0AA38RAZ2_9PEZI</name>
<organism evidence="6 7">
    <name type="scientific">Pleurostoma richardsiae</name>
    <dbReference type="NCBI Taxonomy" id="41990"/>
    <lineage>
        <taxon>Eukaryota</taxon>
        <taxon>Fungi</taxon>
        <taxon>Dikarya</taxon>
        <taxon>Ascomycota</taxon>
        <taxon>Pezizomycotina</taxon>
        <taxon>Sordariomycetes</taxon>
        <taxon>Sordariomycetidae</taxon>
        <taxon>Calosphaeriales</taxon>
        <taxon>Pleurostomataceae</taxon>
        <taxon>Pleurostoma</taxon>
    </lineage>
</organism>
<dbReference type="FunFam" id="4.10.640.10:FF:000013">
    <property type="entry name" value="37S ribosomal protein S18"/>
    <property type="match status" value="1"/>
</dbReference>
<evidence type="ECO:0000313" key="6">
    <source>
        <dbReference type="EMBL" id="KAJ9141782.1"/>
    </source>
</evidence>
<dbReference type="InterPro" id="IPR001648">
    <property type="entry name" value="Ribosomal_bS18"/>
</dbReference>
<evidence type="ECO:0000256" key="2">
    <source>
        <dbReference type="ARBA" id="ARBA00022980"/>
    </source>
</evidence>
<dbReference type="AlphaFoldDB" id="A0AA38RAZ2"/>
<dbReference type="GO" id="GO:0005763">
    <property type="term" value="C:mitochondrial small ribosomal subunit"/>
    <property type="evidence" value="ECO:0007669"/>
    <property type="project" value="TreeGrafter"/>
</dbReference>
<comment type="similarity">
    <text evidence="1">Belongs to the bacterial ribosomal protein bS18 family.</text>
</comment>
<proteinExistence type="inferred from homology"/>
<protein>
    <recommendedName>
        <fullName evidence="4">Small ribosomal subunit protein bS18m</fullName>
    </recommendedName>
</protein>
<evidence type="ECO:0000256" key="4">
    <source>
        <dbReference type="ARBA" id="ARBA00035264"/>
    </source>
</evidence>
<gene>
    <name evidence="6" type="ORF">NKR23_g7748</name>
</gene>
<evidence type="ECO:0000256" key="5">
    <source>
        <dbReference type="SAM" id="MobiDB-lite"/>
    </source>
</evidence>
<keyword evidence="3" id="KW-0687">Ribonucleoprotein</keyword>
<feature type="compositionally biased region" description="Basic and acidic residues" evidence="5">
    <location>
        <begin position="68"/>
        <end position="78"/>
    </location>
</feature>
<accession>A0AA38RAZ2</accession>
<feature type="compositionally biased region" description="Low complexity" evidence="5">
    <location>
        <begin position="43"/>
        <end position="60"/>
    </location>
</feature>
<dbReference type="EMBL" id="JANBVO010000025">
    <property type="protein sequence ID" value="KAJ9141782.1"/>
    <property type="molecule type" value="Genomic_DNA"/>
</dbReference>
<dbReference type="GO" id="GO:0032543">
    <property type="term" value="P:mitochondrial translation"/>
    <property type="evidence" value="ECO:0007669"/>
    <property type="project" value="TreeGrafter"/>
</dbReference>
<feature type="region of interest" description="Disordered" evidence="5">
    <location>
        <begin position="43"/>
        <end position="78"/>
    </location>
</feature>
<dbReference type="SUPFAM" id="SSF46911">
    <property type="entry name" value="Ribosomal protein S18"/>
    <property type="match status" value="1"/>
</dbReference>
<dbReference type="PANTHER" id="PTHR13479">
    <property type="entry name" value="30S RIBOSOMAL PROTEIN S18"/>
    <property type="match status" value="1"/>
</dbReference>
<keyword evidence="7" id="KW-1185">Reference proteome</keyword>
<comment type="caution">
    <text evidence="6">The sequence shown here is derived from an EMBL/GenBank/DDBJ whole genome shotgun (WGS) entry which is preliminary data.</text>
</comment>
<dbReference type="InterPro" id="IPR036870">
    <property type="entry name" value="Ribosomal_bS18_sf"/>
</dbReference>
<dbReference type="GO" id="GO:0003735">
    <property type="term" value="F:structural constituent of ribosome"/>
    <property type="evidence" value="ECO:0007669"/>
    <property type="project" value="InterPro"/>
</dbReference>
<dbReference type="Pfam" id="PF01084">
    <property type="entry name" value="Ribosomal_S18"/>
    <property type="match status" value="1"/>
</dbReference>
<sequence>MAPRISLTPLARQCQLGVPQSRANFSCSAPVAALRNLNSPGSQILSLESSSSGGSSSPSGNRQQQQERMMDSTDRVRSLLADSDSRRMMAAQRRQTMLERARQKKVSEDFMRQMPRRWKIGDVYAPHDLSPQEVAKWRQPTKPQVDVVDVLGFNPKDEYRNFSLISEFITPMGRIKHSEETGLRPVNQRKIAKAIRRAIGLGLHPSVHRHPMILMSEAQNLPKQRIAARDSNAKGR</sequence>
<evidence type="ECO:0000256" key="1">
    <source>
        <dbReference type="ARBA" id="ARBA00005589"/>
    </source>
</evidence>
<dbReference type="PANTHER" id="PTHR13479:SF40">
    <property type="entry name" value="SMALL RIBOSOMAL SUBUNIT PROTEIN BS18M"/>
    <property type="match status" value="1"/>
</dbReference>
<evidence type="ECO:0000256" key="3">
    <source>
        <dbReference type="ARBA" id="ARBA00023274"/>
    </source>
</evidence>
<dbReference type="GO" id="GO:0070181">
    <property type="term" value="F:small ribosomal subunit rRNA binding"/>
    <property type="evidence" value="ECO:0007669"/>
    <property type="project" value="TreeGrafter"/>
</dbReference>
<dbReference type="Gene3D" id="4.10.640.10">
    <property type="entry name" value="Ribosomal protein S18"/>
    <property type="match status" value="1"/>
</dbReference>
<reference evidence="6" key="1">
    <citation type="submission" date="2022-07" db="EMBL/GenBank/DDBJ databases">
        <title>Fungi with potential for degradation of polypropylene.</title>
        <authorList>
            <person name="Gostincar C."/>
        </authorList>
    </citation>
    <scope>NUCLEOTIDE SEQUENCE</scope>
    <source>
        <strain evidence="6">EXF-13308</strain>
    </source>
</reference>
<dbReference type="Proteomes" id="UP001174694">
    <property type="component" value="Unassembled WGS sequence"/>
</dbReference>
<keyword evidence="2" id="KW-0689">Ribosomal protein</keyword>